<organism evidence="10 11">
    <name type="scientific">Candidatus Roizmanbacteria bacterium RIFCSPHIGHO2_12_FULL_44_10</name>
    <dbReference type="NCBI Taxonomy" id="1802054"/>
    <lineage>
        <taxon>Bacteria</taxon>
        <taxon>Candidatus Roizmaniibacteriota</taxon>
    </lineage>
</organism>
<dbReference type="CDD" id="cd18741">
    <property type="entry name" value="PIN_VapC4-5_FitB-like"/>
    <property type="match status" value="1"/>
</dbReference>
<comment type="caution">
    <text evidence="10">The sequence shown here is derived from an EMBL/GenBank/DDBJ whole genome shotgun (WGS) entry which is preliminary data.</text>
</comment>
<dbReference type="Pfam" id="PF01850">
    <property type="entry name" value="PIN"/>
    <property type="match status" value="1"/>
</dbReference>
<dbReference type="InterPro" id="IPR050556">
    <property type="entry name" value="Type_II_TA_system_RNase"/>
</dbReference>
<dbReference type="EMBL" id="MGAE01000016">
    <property type="protein sequence ID" value="OGK39544.1"/>
    <property type="molecule type" value="Genomic_DNA"/>
</dbReference>
<dbReference type="GO" id="GO:0016787">
    <property type="term" value="F:hydrolase activity"/>
    <property type="evidence" value="ECO:0007669"/>
    <property type="project" value="UniProtKB-KW"/>
</dbReference>
<evidence type="ECO:0000256" key="6">
    <source>
        <dbReference type="ARBA" id="ARBA00022842"/>
    </source>
</evidence>
<sequence length="124" mass="14084">MLVDTDIFVDYFRKVPSARDFFNTSSDIHTSQVVVMELIAGFSKKQEIKKLENFLISLQINLISIDEGISSIALDIFIKYRHSSNLSITDALLAATAFTSDQKLVTRNLKHFRSIKGLEIVKPY</sequence>
<dbReference type="GO" id="GO:0000287">
    <property type="term" value="F:magnesium ion binding"/>
    <property type="evidence" value="ECO:0007669"/>
    <property type="project" value="UniProtKB-UniRule"/>
</dbReference>
<dbReference type="PANTHER" id="PTHR33653:SF1">
    <property type="entry name" value="RIBONUCLEASE VAPC2"/>
    <property type="match status" value="1"/>
</dbReference>
<feature type="binding site" evidence="8">
    <location>
        <position position="4"/>
    </location>
    <ligand>
        <name>Mg(2+)</name>
        <dbReference type="ChEBI" id="CHEBI:18420"/>
    </ligand>
</feature>
<protein>
    <recommendedName>
        <fullName evidence="8">Ribonuclease VapC</fullName>
        <shortName evidence="8">RNase VapC</shortName>
        <ecNumber evidence="8">3.1.-.-</ecNumber>
    </recommendedName>
    <alternativeName>
        <fullName evidence="8">Toxin VapC</fullName>
    </alternativeName>
</protein>
<dbReference type="InterPro" id="IPR002716">
    <property type="entry name" value="PIN_dom"/>
</dbReference>
<evidence type="ECO:0000313" key="11">
    <source>
        <dbReference type="Proteomes" id="UP000179024"/>
    </source>
</evidence>
<evidence type="ECO:0000256" key="4">
    <source>
        <dbReference type="ARBA" id="ARBA00022723"/>
    </source>
</evidence>
<proteinExistence type="inferred from homology"/>
<dbReference type="PANTHER" id="PTHR33653">
    <property type="entry name" value="RIBONUCLEASE VAPC2"/>
    <property type="match status" value="1"/>
</dbReference>
<dbReference type="Gene3D" id="3.40.50.1010">
    <property type="entry name" value="5'-nuclease"/>
    <property type="match status" value="1"/>
</dbReference>
<evidence type="ECO:0000256" key="7">
    <source>
        <dbReference type="ARBA" id="ARBA00038093"/>
    </source>
</evidence>
<feature type="binding site" evidence="8">
    <location>
        <position position="90"/>
    </location>
    <ligand>
        <name>Mg(2+)</name>
        <dbReference type="ChEBI" id="CHEBI:18420"/>
    </ligand>
</feature>
<name>A0A1F7I863_9BACT</name>
<dbReference type="Proteomes" id="UP000179024">
    <property type="component" value="Unassembled WGS sequence"/>
</dbReference>
<evidence type="ECO:0000313" key="10">
    <source>
        <dbReference type="EMBL" id="OGK39544.1"/>
    </source>
</evidence>
<evidence type="ECO:0000256" key="1">
    <source>
        <dbReference type="ARBA" id="ARBA00001946"/>
    </source>
</evidence>
<dbReference type="EC" id="3.1.-.-" evidence="8"/>
<evidence type="ECO:0000259" key="9">
    <source>
        <dbReference type="Pfam" id="PF01850"/>
    </source>
</evidence>
<dbReference type="HAMAP" id="MF_00265">
    <property type="entry name" value="VapC_Nob1"/>
    <property type="match status" value="1"/>
</dbReference>
<evidence type="ECO:0000256" key="2">
    <source>
        <dbReference type="ARBA" id="ARBA00022649"/>
    </source>
</evidence>
<keyword evidence="4 8" id="KW-0479">Metal-binding</keyword>
<evidence type="ECO:0000256" key="3">
    <source>
        <dbReference type="ARBA" id="ARBA00022722"/>
    </source>
</evidence>
<comment type="cofactor">
    <cofactor evidence="1 8">
        <name>Mg(2+)</name>
        <dbReference type="ChEBI" id="CHEBI:18420"/>
    </cofactor>
</comment>
<comment type="similarity">
    <text evidence="7 8">Belongs to the PINc/VapC protein family.</text>
</comment>
<keyword evidence="5 8" id="KW-0378">Hydrolase</keyword>
<reference evidence="10 11" key="1">
    <citation type="journal article" date="2016" name="Nat. Commun.">
        <title>Thousands of microbial genomes shed light on interconnected biogeochemical processes in an aquifer system.</title>
        <authorList>
            <person name="Anantharaman K."/>
            <person name="Brown C.T."/>
            <person name="Hug L.A."/>
            <person name="Sharon I."/>
            <person name="Castelle C.J."/>
            <person name="Probst A.J."/>
            <person name="Thomas B.C."/>
            <person name="Singh A."/>
            <person name="Wilkins M.J."/>
            <person name="Karaoz U."/>
            <person name="Brodie E.L."/>
            <person name="Williams K.H."/>
            <person name="Hubbard S.S."/>
            <person name="Banfield J.F."/>
        </authorList>
    </citation>
    <scope>NUCLEOTIDE SEQUENCE [LARGE SCALE GENOMIC DNA]</scope>
</reference>
<keyword evidence="3 8" id="KW-0540">Nuclease</keyword>
<feature type="domain" description="PIN" evidence="9">
    <location>
        <begin position="1"/>
        <end position="115"/>
    </location>
</feature>
<gene>
    <name evidence="8" type="primary">vapC</name>
    <name evidence="10" type="ORF">A3F34_02450</name>
</gene>
<evidence type="ECO:0000256" key="8">
    <source>
        <dbReference type="HAMAP-Rule" id="MF_00265"/>
    </source>
</evidence>
<dbReference type="GO" id="GO:0004540">
    <property type="term" value="F:RNA nuclease activity"/>
    <property type="evidence" value="ECO:0007669"/>
    <property type="project" value="InterPro"/>
</dbReference>
<dbReference type="GO" id="GO:0090729">
    <property type="term" value="F:toxin activity"/>
    <property type="evidence" value="ECO:0007669"/>
    <property type="project" value="UniProtKB-KW"/>
</dbReference>
<comment type="function">
    <text evidence="8">Toxic component of a toxin-antitoxin (TA) system. An RNase.</text>
</comment>
<keyword evidence="8" id="KW-0800">Toxin</keyword>
<keyword evidence="2 8" id="KW-1277">Toxin-antitoxin system</keyword>
<dbReference type="AlphaFoldDB" id="A0A1F7I863"/>
<keyword evidence="6 8" id="KW-0460">Magnesium</keyword>
<dbReference type="InterPro" id="IPR029060">
    <property type="entry name" value="PIN-like_dom_sf"/>
</dbReference>
<dbReference type="InterPro" id="IPR022907">
    <property type="entry name" value="VapC_family"/>
</dbReference>
<evidence type="ECO:0000256" key="5">
    <source>
        <dbReference type="ARBA" id="ARBA00022801"/>
    </source>
</evidence>
<dbReference type="SUPFAM" id="SSF88723">
    <property type="entry name" value="PIN domain-like"/>
    <property type="match status" value="1"/>
</dbReference>
<accession>A0A1F7I863</accession>